<name>A0ABD5M2G2_9EURY</name>
<dbReference type="RefSeq" id="WP_371160532.1">
    <property type="nucleotide sequence ID" value="NZ_JBEDNX010000001.1"/>
</dbReference>
<sequence length="77" mass="7282">MNQNVGAMDKRVRTAVGAVAGAVSLATLAGSAPLPAIAAPVLGVVALAMLATAATGTCGLYSVLGVDTCPADAGGSR</sequence>
<dbReference type="Pfam" id="PF11127">
    <property type="entry name" value="YgaP-like_TM"/>
    <property type="match status" value="1"/>
</dbReference>
<keyword evidence="4" id="KW-1185">Reference proteome</keyword>
<dbReference type="EMBL" id="JBEDNY010000001">
    <property type="protein sequence ID" value="MEZ3163223.1"/>
    <property type="molecule type" value="Genomic_DNA"/>
</dbReference>
<feature type="domain" description="Inner membrane protein YgaP-like transmembrane" evidence="2">
    <location>
        <begin position="1"/>
        <end position="71"/>
    </location>
</feature>
<evidence type="ECO:0000259" key="2">
    <source>
        <dbReference type="Pfam" id="PF11127"/>
    </source>
</evidence>
<organism evidence="3 4">
    <name type="scientific">Halorubrum miltondacostae</name>
    <dbReference type="NCBI Taxonomy" id="3076378"/>
    <lineage>
        <taxon>Archaea</taxon>
        <taxon>Methanobacteriati</taxon>
        <taxon>Methanobacteriota</taxon>
        <taxon>Stenosarchaea group</taxon>
        <taxon>Halobacteria</taxon>
        <taxon>Halobacteriales</taxon>
        <taxon>Haloferacaceae</taxon>
        <taxon>Halorubrum</taxon>
    </lineage>
</organism>
<evidence type="ECO:0000313" key="3">
    <source>
        <dbReference type="EMBL" id="MEZ3163223.1"/>
    </source>
</evidence>
<accession>A0ABD5M2G2</accession>
<keyword evidence="1" id="KW-0472">Membrane</keyword>
<dbReference type="Proteomes" id="UP001567572">
    <property type="component" value="Unassembled WGS sequence"/>
</dbReference>
<feature type="transmembrane region" description="Helical" evidence="1">
    <location>
        <begin position="41"/>
        <end position="64"/>
    </location>
</feature>
<dbReference type="AlphaFoldDB" id="A0ABD5M2G2"/>
<evidence type="ECO:0000256" key="1">
    <source>
        <dbReference type="SAM" id="Phobius"/>
    </source>
</evidence>
<protein>
    <submittedName>
        <fullName evidence="3">DUF2892 domain-containing protein</fullName>
    </submittedName>
</protein>
<keyword evidence="1" id="KW-1133">Transmembrane helix</keyword>
<evidence type="ECO:0000313" key="4">
    <source>
        <dbReference type="Proteomes" id="UP001567572"/>
    </source>
</evidence>
<gene>
    <name evidence="3" type="ORF">ABNG04_04940</name>
</gene>
<comment type="caution">
    <text evidence="3">The sequence shown here is derived from an EMBL/GenBank/DDBJ whole genome shotgun (WGS) entry which is preliminary data.</text>
</comment>
<dbReference type="InterPro" id="IPR021309">
    <property type="entry name" value="YgaP-like_TM"/>
</dbReference>
<reference evidence="3 4" key="1">
    <citation type="submission" date="2024-06" db="EMBL/GenBank/DDBJ databases">
        <title>Halorubrum miltondacostae sp. nov., a potential PHA producer isolated from an inland solar saltern in Rio Maior, Portugal.</title>
        <authorList>
            <person name="Albuquerque L."/>
            <person name="Viver T."/>
            <person name="Barroso C."/>
            <person name="Claudino R."/>
            <person name="Galvan M."/>
            <person name="Simoes G."/>
            <person name="Lobo Da Cunha A."/>
            <person name="Egas C."/>
        </authorList>
    </citation>
    <scope>NUCLEOTIDE SEQUENCE [LARGE SCALE GENOMIC DNA]</scope>
    <source>
        <strain evidence="3 4">RMP-11</strain>
    </source>
</reference>
<keyword evidence="1" id="KW-0812">Transmembrane</keyword>
<proteinExistence type="predicted"/>